<dbReference type="GO" id="GO:0032545">
    <property type="term" value="C:CURI complex"/>
    <property type="evidence" value="ECO:0007669"/>
    <property type="project" value="TreeGrafter"/>
</dbReference>
<evidence type="ECO:0000313" key="2">
    <source>
        <dbReference type="EMBL" id="VDM78602.1"/>
    </source>
</evidence>
<comment type="similarity">
    <text evidence="1">Belongs to the NRAP family.</text>
</comment>
<reference evidence="2 3" key="1">
    <citation type="submission" date="2018-11" db="EMBL/GenBank/DDBJ databases">
        <authorList>
            <consortium name="Pathogen Informatics"/>
        </authorList>
    </citation>
    <scope>NUCLEOTIDE SEQUENCE [LARGE SCALE GENOMIC DNA]</scope>
</reference>
<keyword evidence="1" id="KW-0539">Nucleus</keyword>
<dbReference type="AlphaFoldDB" id="A0A3P7LH32"/>
<dbReference type="GO" id="GO:0032040">
    <property type="term" value="C:small-subunit processome"/>
    <property type="evidence" value="ECO:0007669"/>
    <property type="project" value="TreeGrafter"/>
</dbReference>
<dbReference type="GO" id="GO:0034456">
    <property type="term" value="C:UTP-C complex"/>
    <property type="evidence" value="ECO:0007669"/>
    <property type="project" value="TreeGrafter"/>
</dbReference>
<organism evidence="2 3">
    <name type="scientific">Strongylus vulgaris</name>
    <name type="common">Blood worm</name>
    <dbReference type="NCBI Taxonomy" id="40348"/>
    <lineage>
        <taxon>Eukaryota</taxon>
        <taxon>Metazoa</taxon>
        <taxon>Ecdysozoa</taxon>
        <taxon>Nematoda</taxon>
        <taxon>Chromadorea</taxon>
        <taxon>Rhabditida</taxon>
        <taxon>Rhabditina</taxon>
        <taxon>Rhabditomorpha</taxon>
        <taxon>Strongyloidea</taxon>
        <taxon>Strongylidae</taxon>
        <taxon>Strongylus</taxon>
    </lineage>
</organism>
<accession>A0A3P7LH32</accession>
<dbReference type="GO" id="GO:0006409">
    <property type="term" value="P:tRNA export from nucleus"/>
    <property type="evidence" value="ECO:0007669"/>
    <property type="project" value="TreeGrafter"/>
</dbReference>
<dbReference type="PANTHER" id="PTHR17972:SF0">
    <property type="entry name" value="NUCLEOLAR PROTEIN 6"/>
    <property type="match status" value="1"/>
</dbReference>
<name>A0A3P7LH32_STRVU</name>
<keyword evidence="3" id="KW-1185">Reference proteome</keyword>
<proteinExistence type="inferred from homology"/>
<protein>
    <recommendedName>
        <fullName evidence="1">Nucleolar protein 6</fullName>
    </recommendedName>
</protein>
<dbReference type="EMBL" id="UYYB01102439">
    <property type="protein sequence ID" value="VDM78602.1"/>
    <property type="molecule type" value="Genomic_DNA"/>
</dbReference>
<evidence type="ECO:0000256" key="1">
    <source>
        <dbReference type="RuleBase" id="RU364032"/>
    </source>
</evidence>
<gene>
    <name evidence="2" type="ORF">SVUK_LOCUS13600</name>
</gene>
<sequence length="308" mass="34401">MKRTHPGDDVEAQTVVKPMSNVFQLQCEDAERERHAAPEVVAKWEELAKKVALTLRTAKSKHSCQYKDLDSWKKYGITHPLNELADAVARSTSSVTEYKWASPEEVIVLSDSAIDLIGSSFFIMRIFVTLPDVNKASTGGVLIHFGASESVLAKTSRFAPNISNLRPSAVYPHITDKAIIRRVSAELRHKEHIVSALALAARFFKCRDLPEFDDLFLACFFVRLLETNVVAKQQDVLTMLRNVFSAIANWNTTTAMGFHPDDLEEDVIAAHIASFPIVFLDSTGYWNIAAVISEDSLLLVCFRFSSLL</sequence>
<comment type="subcellular location">
    <subcellularLocation>
        <location evidence="1">Nucleus</location>
        <location evidence="1">Nucleolus</location>
    </subcellularLocation>
</comment>
<keyword evidence="1" id="KW-0694">RNA-binding</keyword>
<dbReference type="GO" id="GO:0006364">
    <property type="term" value="P:rRNA processing"/>
    <property type="evidence" value="ECO:0007669"/>
    <property type="project" value="TreeGrafter"/>
</dbReference>
<dbReference type="PANTHER" id="PTHR17972">
    <property type="entry name" value="NUCLEOLAR RNA-ASSOCIATED PROTEIN"/>
    <property type="match status" value="1"/>
</dbReference>
<dbReference type="Proteomes" id="UP000270094">
    <property type="component" value="Unassembled WGS sequence"/>
</dbReference>
<evidence type="ECO:0000313" key="3">
    <source>
        <dbReference type="Proteomes" id="UP000270094"/>
    </source>
</evidence>
<dbReference type="GO" id="GO:0003723">
    <property type="term" value="F:RNA binding"/>
    <property type="evidence" value="ECO:0007669"/>
    <property type="project" value="UniProtKB-KW"/>
</dbReference>
<dbReference type="InterPro" id="IPR005554">
    <property type="entry name" value="NOL6/Upt22"/>
</dbReference>
<dbReference type="OrthoDB" id="10251401at2759"/>